<dbReference type="RefSeq" id="XP_065675665.1">
    <property type="nucleotide sequence ID" value="XM_065819593.1"/>
</dbReference>
<evidence type="ECO:0000313" key="1">
    <source>
        <dbReference type="Proteomes" id="UP001652625"/>
    </source>
</evidence>
<dbReference type="PANTHER" id="PTHR47331">
    <property type="entry name" value="PHD-TYPE DOMAIN-CONTAINING PROTEIN"/>
    <property type="match status" value="1"/>
</dbReference>
<dbReference type="InterPro" id="IPR008042">
    <property type="entry name" value="Retrotrans_Pao"/>
</dbReference>
<evidence type="ECO:0000313" key="2">
    <source>
        <dbReference type="RefSeq" id="XP_065675665.1"/>
    </source>
</evidence>
<accession>A0ABM4DMA1</accession>
<dbReference type="InterPro" id="IPR043502">
    <property type="entry name" value="DNA/RNA_pol_sf"/>
</dbReference>
<sequence length="891" mass="103114">MSLHVLKVEGELYNDKTFLKEKLLTIWNKSEDDISDNLVVEHFCKSIKFENNRYTVELPFKENHPLLCDNYSLCLKRFKSLEKKFLKDAKLFDSYNDIIKEQLLNGTVEQVLSNKSKVALVHYLPHRPGIREDKVTTKLRIVFDASATSSGPSLNDCLHSGPSLTTLLNGVLIRFRVNKIAFIADIEKAFLNISISEKHCDFIRFLWYENINNLDIKNLKNHKLVTYRLCRVLFGVTSSPFLLSATLIKHAERYLSSDPIFVSRLLNSIHVDDLSFCSDSVIECFNFYKKCHSRLGEAGFILRKFESNSVELDKLINETNFQSQNITKVLGLTWNKKLDLFIFSFFELFKIAVPFPTKRDVLSFTASFFDPLGLINPVIVRLKILFQQICISKIGWDCKINNDLLKVWQDICKDLGSVQSICVPRCYFFSKSSASCTRFELYDFSDASLKAFGCCIYLRCIFNENEQCSSLVTSKSRIASISKCTIPRLELKSCLLLATFISKVVKELSSIIPISKIKLFSDSYICLHWIKNSNKIYETFIQNLLEKIRDLFDFSFWDYVETYRNPADIISRGASIENLTNNQLCFIGPKFLYTPEIWPSFDQNKLIYPPEETKILLITNESYIYLNFIDITNFNSYSCLIRVTAYILKFVSCLKNTQVRNNNLLLSSFELRNAKIIWIKFIQQNIYSSKNYKQLKNDLGFFFDSEGIIRCRGRLGNAPISYNIKFPIFLPKESLLTELIILHCVESVKHNGVKETLNQLRLEIWIPKVRNLIQKLIKKRFLCRRYEGKTYSYPDVPPLPLSRVNDDYVFKYTGIDYCGPLFVKNIYSEGEIFKCWILLASCASTRFIHLDLVPDCSALTCIRGLRRLISKFGAPYEIITENGSCFTADET</sequence>
<dbReference type="SUPFAM" id="SSF56672">
    <property type="entry name" value="DNA/RNA polymerases"/>
    <property type="match status" value="1"/>
</dbReference>
<dbReference type="InterPro" id="IPR012337">
    <property type="entry name" value="RNaseH-like_sf"/>
</dbReference>
<name>A0ABM4DMA1_HYDVU</name>
<dbReference type="SUPFAM" id="SSF53098">
    <property type="entry name" value="Ribonuclease H-like"/>
    <property type="match status" value="1"/>
</dbReference>
<organism evidence="1 2">
    <name type="scientific">Hydra vulgaris</name>
    <name type="common">Hydra</name>
    <name type="synonym">Hydra attenuata</name>
    <dbReference type="NCBI Taxonomy" id="6087"/>
    <lineage>
        <taxon>Eukaryota</taxon>
        <taxon>Metazoa</taxon>
        <taxon>Cnidaria</taxon>
        <taxon>Hydrozoa</taxon>
        <taxon>Hydroidolina</taxon>
        <taxon>Anthoathecata</taxon>
        <taxon>Aplanulata</taxon>
        <taxon>Hydridae</taxon>
        <taxon>Hydra</taxon>
    </lineage>
</organism>
<protein>
    <submittedName>
        <fullName evidence="2">Uncharacterized protein LOC136091879</fullName>
    </submittedName>
</protein>
<dbReference type="Proteomes" id="UP001652625">
    <property type="component" value="Chromosome 15"/>
</dbReference>
<dbReference type="Gene3D" id="3.30.420.10">
    <property type="entry name" value="Ribonuclease H-like superfamily/Ribonuclease H"/>
    <property type="match status" value="1"/>
</dbReference>
<reference evidence="2" key="1">
    <citation type="submission" date="2025-08" db="UniProtKB">
        <authorList>
            <consortium name="RefSeq"/>
        </authorList>
    </citation>
    <scope>IDENTIFICATION</scope>
</reference>
<proteinExistence type="predicted"/>
<dbReference type="Pfam" id="PF05380">
    <property type="entry name" value="Peptidase_A17"/>
    <property type="match status" value="1"/>
</dbReference>
<dbReference type="GeneID" id="136091879"/>
<dbReference type="InterPro" id="IPR036397">
    <property type="entry name" value="RNaseH_sf"/>
</dbReference>
<keyword evidence="1" id="KW-1185">Reference proteome</keyword>
<gene>
    <name evidence="2" type="primary">LOC136091879</name>
</gene>
<dbReference type="PANTHER" id="PTHR47331:SF1">
    <property type="entry name" value="GAG-LIKE PROTEIN"/>
    <property type="match status" value="1"/>
</dbReference>